<organism evidence="1 2">
    <name type="scientific">Longibacter salinarum</name>
    <dbReference type="NCBI Taxonomy" id="1850348"/>
    <lineage>
        <taxon>Bacteria</taxon>
        <taxon>Pseudomonadati</taxon>
        <taxon>Rhodothermota</taxon>
        <taxon>Rhodothermia</taxon>
        <taxon>Rhodothermales</taxon>
        <taxon>Salisaetaceae</taxon>
        <taxon>Longibacter</taxon>
    </lineage>
</organism>
<name>A0A2A8D1G3_9BACT</name>
<dbReference type="OrthoDB" id="582519at2"/>
<dbReference type="AlphaFoldDB" id="A0A2A8D1G3"/>
<reference evidence="1 2" key="1">
    <citation type="submission" date="2017-10" db="EMBL/GenBank/DDBJ databases">
        <title>Draft genome of Longibacter Salinarum.</title>
        <authorList>
            <person name="Goh K.M."/>
            <person name="Shamsir M.S."/>
            <person name="Lim S.W."/>
        </authorList>
    </citation>
    <scope>NUCLEOTIDE SEQUENCE [LARGE SCALE GENOMIC DNA]</scope>
    <source>
        <strain evidence="1 2">KCTC 52045</strain>
    </source>
</reference>
<protein>
    <submittedName>
        <fullName evidence="1">Uncharacterized protein</fullName>
    </submittedName>
</protein>
<keyword evidence="2" id="KW-1185">Reference proteome</keyword>
<dbReference type="RefSeq" id="WP_098073628.1">
    <property type="nucleotide sequence ID" value="NZ_PDEQ01000001.1"/>
</dbReference>
<dbReference type="Proteomes" id="UP000220102">
    <property type="component" value="Unassembled WGS sequence"/>
</dbReference>
<accession>A0A2A8D1G3</accession>
<proteinExistence type="predicted"/>
<dbReference type="EMBL" id="PDEQ01000001">
    <property type="protein sequence ID" value="PEN14734.1"/>
    <property type="molecule type" value="Genomic_DNA"/>
</dbReference>
<evidence type="ECO:0000313" key="2">
    <source>
        <dbReference type="Proteomes" id="UP000220102"/>
    </source>
</evidence>
<sequence>MGTALLGSNEEVKHAVDVVVDHAWENHGQNPDEYPDGPTRADFRAMTEDIIRNPDEVRIDTTPNNYGIGFWSHDYGSRGTIVIWRPGSGGGTVFSPDDGYEYFNEGRWRTNYSN</sequence>
<comment type="caution">
    <text evidence="1">The sequence shown here is derived from an EMBL/GenBank/DDBJ whole genome shotgun (WGS) entry which is preliminary data.</text>
</comment>
<gene>
    <name evidence="1" type="ORF">CRI94_00095</name>
</gene>
<evidence type="ECO:0000313" key="1">
    <source>
        <dbReference type="EMBL" id="PEN14734.1"/>
    </source>
</evidence>